<dbReference type="EMBL" id="LT615265">
    <property type="protein sequence ID" value="SCO72982.1"/>
    <property type="molecule type" value="Genomic_DNA"/>
</dbReference>
<dbReference type="Pfam" id="PF05795">
    <property type="entry name" value="Plasmodium_Vir"/>
    <property type="match status" value="1"/>
</dbReference>
<organism evidence="2 3">
    <name type="scientific">Plasmodium vivax</name>
    <name type="common">malaria parasite P. vivax</name>
    <dbReference type="NCBI Taxonomy" id="5855"/>
    <lineage>
        <taxon>Eukaryota</taxon>
        <taxon>Sar</taxon>
        <taxon>Alveolata</taxon>
        <taxon>Apicomplexa</taxon>
        <taxon>Aconoidasida</taxon>
        <taxon>Haemosporida</taxon>
        <taxon>Plasmodiidae</taxon>
        <taxon>Plasmodium</taxon>
        <taxon>Plasmodium (Plasmodium)</taxon>
    </lineage>
</organism>
<dbReference type="InterPro" id="IPR008780">
    <property type="entry name" value="Plasmodium_Vir"/>
</dbReference>
<dbReference type="VEuPathDB" id="PlasmoDB:PVW1_100022500"/>
<reference evidence="2 3" key="1">
    <citation type="submission" date="2016-07" db="EMBL/GenBank/DDBJ databases">
        <authorList>
            <consortium name="Pathogen Informatics"/>
        </authorList>
    </citation>
    <scope>NUCLEOTIDE SEQUENCE [LARGE SCALE GENOMIC DNA]</scope>
</reference>
<protein>
    <submittedName>
        <fullName evidence="2">VIR protein</fullName>
    </submittedName>
</protein>
<evidence type="ECO:0000256" key="1">
    <source>
        <dbReference type="SAM" id="MobiDB-lite"/>
    </source>
</evidence>
<gene>
    <name evidence="2" type="ORF">PVC01_100005300</name>
</gene>
<proteinExistence type="predicted"/>
<sequence>MDLYIGMESWLSTISQSTTYKNYCDLHFNSFVEKDVLEDLCAKFKCFYSLLFDPIVENVFRNSENVEYLNFWLNKELKNENISSINAPHFYSKLKSDNSSFDSVNALQGKMLVINQEELKNMKTLYDLYNIYNTLKSLEDENNKTCHEYSTECAKIYTTSMENCSNNNFTKYCNALNSFNEKYEKIDSVAMGVCNSKNILPLSNAEIISKEKDLDTEPSGGEQKPSLVDVPPQLLGISLQETPEDLVQKVREELVQEVRGDLMQGVRRDSVPETLGDTKQPLSLSVEGKQNGHYNRVVSGAGTIFGAFSICMIMYKFSPIGAWLNRRFGRNKNIRKNRNEKVTEEILKYYPDPSRTSTQSDKYSVSYNSLKND</sequence>
<feature type="compositionally biased region" description="Polar residues" evidence="1">
    <location>
        <begin position="354"/>
        <end position="373"/>
    </location>
</feature>
<name>A0A1G4HDI2_PLAVI</name>
<dbReference type="Proteomes" id="UP000305196">
    <property type="component" value="Chromosome 10"/>
</dbReference>
<dbReference type="VEuPathDB" id="PlasmoDB:PVP01_0001400"/>
<feature type="region of interest" description="Disordered" evidence="1">
    <location>
        <begin position="352"/>
        <end position="373"/>
    </location>
</feature>
<dbReference type="VEuPathDB" id="PlasmoDB:PVPAM_000028200"/>
<evidence type="ECO:0000313" key="2">
    <source>
        <dbReference type="EMBL" id="SCO72982.1"/>
    </source>
</evidence>
<dbReference type="AlphaFoldDB" id="A0A1G4HDI2"/>
<evidence type="ECO:0000313" key="3">
    <source>
        <dbReference type="Proteomes" id="UP000305196"/>
    </source>
</evidence>
<accession>A0A1G4HDI2</accession>